<dbReference type="EMBL" id="JAZAQF010000078">
    <property type="protein sequence ID" value="MFG3818611.1"/>
    <property type="molecule type" value="Genomic_DNA"/>
</dbReference>
<dbReference type="InterPro" id="IPR050515">
    <property type="entry name" value="Beta-lactam/transpept"/>
</dbReference>
<evidence type="ECO:0000256" key="2">
    <source>
        <dbReference type="ARBA" id="ARBA00007171"/>
    </source>
</evidence>
<feature type="region of interest" description="Disordered" evidence="4">
    <location>
        <begin position="1"/>
        <end position="34"/>
    </location>
</feature>
<keyword evidence="5" id="KW-0812">Transmembrane</keyword>
<evidence type="ECO:0000259" key="7">
    <source>
        <dbReference type="Pfam" id="PF03717"/>
    </source>
</evidence>
<dbReference type="SUPFAM" id="SSF56519">
    <property type="entry name" value="Penicillin binding protein dimerisation domain"/>
    <property type="match status" value="1"/>
</dbReference>
<dbReference type="Proteomes" id="UP001604335">
    <property type="component" value="Unassembled WGS sequence"/>
</dbReference>
<organism evidence="8 9">
    <name type="scientific">Limnothrix redekei LRLZ20PSL1</name>
    <dbReference type="NCBI Taxonomy" id="3112953"/>
    <lineage>
        <taxon>Bacteria</taxon>
        <taxon>Bacillati</taxon>
        <taxon>Cyanobacteriota</taxon>
        <taxon>Cyanophyceae</taxon>
        <taxon>Pseudanabaenales</taxon>
        <taxon>Pseudanabaenaceae</taxon>
        <taxon>Limnothrix</taxon>
    </lineage>
</organism>
<reference evidence="9" key="1">
    <citation type="journal article" date="2024" name="Algal Res.">
        <title>Biochemical, toxicological and genomic investigation of a high-biomass producing Limnothrix strain isolated from Italian shallow drinking water reservoir.</title>
        <authorList>
            <person name="Simonazzi M."/>
            <person name="Shishido T.K."/>
            <person name="Delbaje E."/>
            <person name="Wahlsten M."/>
            <person name="Fewer D.P."/>
            <person name="Sivonen K."/>
            <person name="Pezzolesi L."/>
            <person name="Pistocchi R."/>
        </authorList>
    </citation>
    <scope>NUCLEOTIDE SEQUENCE [LARGE SCALE GENOMIC DNA]</scope>
    <source>
        <strain evidence="9">LRLZ20PSL1</strain>
    </source>
</reference>
<keyword evidence="9" id="KW-1185">Reference proteome</keyword>
<proteinExistence type="inferred from homology"/>
<dbReference type="Pfam" id="PF00905">
    <property type="entry name" value="Transpeptidase"/>
    <property type="match status" value="1"/>
</dbReference>
<keyword evidence="5" id="KW-1133">Transmembrane helix</keyword>
<comment type="caution">
    <text evidence="8">The sequence shown here is derived from an EMBL/GenBank/DDBJ whole genome shotgun (WGS) entry which is preliminary data.</text>
</comment>
<name>A0ABW7CFH3_9CYAN</name>
<keyword evidence="3 5" id="KW-0472">Membrane</keyword>
<dbReference type="Gene3D" id="3.30.450.330">
    <property type="match status" value="1"/>
</dbReference>
<sequence>MSRFDPAEDAASGDRDARSRRSFGSAADWQGAGDDWPLEAFNVKAFRKRGDRSGEPGPSARSRPRSRPRSWLGPTPDQDDSLTQKWEQTWRQIRAQLPDPRQVNPSRQRVTVVGGILLAAVAGLVLRLAWLQGVQGETLTNRARAQQRVTVKPFAPRRSIVDRRGVALALDRVTYTLYAHPKLFNKPKSVVAALVASILQEPVTAVAQKLERGRSGIRLHESLTEDQAQRIRRTALDGLELHERPGRVYPQDEMAAEIVGYVNLFDGQGKTGLEYSMGRLLARSVSPVTLERAPGGYALPRLGSLENDRLNQLTYLDDLQLKLTLDLRLQRAARAAVQAQMTASRAKKGAAIVLDVQTGAIRALVCEPNYNPNRYSEADVARFRNWVVSDLYEPGSTFKPLVMAMGLDSRVLSLDDTFDDNGSVQVGDRVIRNFNFARLGKLNLSKVIQTSSNVATVRIGLRLDPGVFYQYLQRLGFNQASGVDLPFETPGQIKDRQTFLASKIDRATTSFGQGVAITPLQLVRAIAALANGGKLVTPHIVDSLSTVEGQPYWQPAHPEPMSVFSAATTREVLKMMETVVSQGTGKRAQIPGYRIAGKTGTSQKQDERGGYRRGAVIASFVSIFPVENPRYVVMTIFDEPPGGSGGVVAAPAAKPILESIITLDGLPPQ</sequence>
<dbReference type="InterPro" id="IPR005311">
    <property type="entry name" value="PBP_dimer"/>
</dbReference>
<comment type="similarity">
    <text evidence="2">Belongs to the transpeptidase family.</text>
</comment>
<evidence type="ECO:0000256" key="1">
    <source>
        <dbReference type="ARBA" id="ARBA00004370"/>
    </source>
</evidence>
<evidence type="ECO:0000259" key="6">
    <source>
        <dbReference type="Pfam" id="PF00905"/>
    </source>
</evidence>
<dbReference type="PANTHER" id="PTHR30627:SF1">
    <property type="entry name" value="PEPTIDOGLYCAN D,D-TRANSPEPTIDASE FTSI"/>
    <property type="match status" value="1"/>
</dbReference>
<protein>
    <submittedName>
        <fullName evidence="8">Penicillin-binding protein 2</fullName>
    </submittedName>
</protein>
<evidence type="ECO:0000256" key="4">
    <source>
        <dbReference type="SAM" id="MobiDB-lite"/>
    </source>
</evidence>
<gene>
    <name evidence="8" type="ORF">VPK24_13250</name>
</gene>
<dbReference type="Pfam" id="PF03717">
    <property type="entry name" value="PBP_dimer"/>
    <property type="match status" value="1"/>
</dbReference>
<dbReference type="PANTHER" id="PTHR30627">
    <property type="entry name" value="PEPTIDOGLYCAN D,D-TRANSPEPTIDASE"/>
    <property type="match status" value="1"/>
</dbReference>
<evidence type="ECO:0000313" key="9">
    <source>
        <dbReference type="Proteomes" id="UP001604335"/>
    </source>
</evidence>
<feature type="domain" description="Penicillin-binding protein transpeptidase" evidence="6">
    <location>
        <begin position="349"/>
        <end position="658"/>
    </location>
</feature>
<evidence type="ECO:0000313" key="8">
    <source>
        <dbReference type="EMBL" id="MFG3818611.1"/>
    </source>
</evidence>
<feature type="transmembrane region" description="Helical" evidence="5">
    <location>
        <begin position="110"/>
        <end position="130"/>
    </location>
</feature>
<comment type="subcellular location">
    <subcellularLocation>
        <location evidence="1">Membrane</location>
    </subcellularLocation>
</comment>
<accession>A0ABW7CFH3</accession>
<dbReference type="RefSeq" id="WP_393014052.1">
    <property type="nucleotide sequence ID" value="NZ_JAZAQF010000078.1"/>
</dbReference>
<dbReference type="InterPro" id="IPR001460">
    <property type="entry name" value="PCN-bd_Tpept"/>
</dbReference>
<dbReference type="InterPro" id="IPR012338">
    <property type="entry name" value="Beta-lactam/transpept-like"/>
</dbReference>
<evidence type="ECO:0000256" key="5">
    <source>
        <dbReference type="SAM" id="Phobius"/>
    </source>
</evidence>
<feature type="region of interest" description="Disordered" evidence="4">
    <location>
        <begin position="46"/>
        <end position="84"/>
    </location>
</feature>
<dbReference type="InterPro" id="IPR036138">
    <property type="entry name" value="PBP_dimer_sf"/>
</dbReference>
<feature type="domain" description="Penicillin-binding protein dimerisation" evidence="7">
    <location>
        <begin position="155"/>
        <end position="263"/>
    </location>
</feature>
<dbReference type="SUPFAM" id="SSF56601">
    <property type="entry name" value="beta-lactamase/transpeptidase-like"/>
    <property type="match status" value="1"/>
</dbReference>
<dbReference type="Gene3D" id="3.90.1310.10">
    <property type="entry name" value="Penicillin-binding protein 2a (Domain 2)"/>
    <property type="match status" value="1"/>
</dbReference>
<dbReference type="Gene3D" id="3.40.710.10">
    <property type="entry name" value="DD-peptidase/beta-lactamase superfamily"/>
    <property type="match status" value="1"/>
</dbReference>
<evidence type="ECO:0000256" key="3">
    <source>
        <dbReference type="ARBA" id="ARBA00023136"/>
    </source>
</evidence>